<keyword evidence="3" id="KW-1185">Reference proteome</keyword>
<organism evidence="2 3">
    <name type="scientific">Perkinsus chesapeaki</name>
    <name type="common">Clam parasite</name>
    <name type="synonym">Perkinsus andrewsi</name>
    <dbReference type="NCBI Taxonomy" id="330153"/>
    <lineage>
        <taxon>Eukaryota</taxon>
        <taxon>Sar</taxon>
        <taxon>Alveolata</taxon>
        <taxon>Perkinsozoa</taxon>
        <taxon>Perkinsea</taxon>
        <taxon>Perkinsida</taxon>
        <taxon>Perkinsidae</taxon>
        <taxon>Perkinsus</taxon>
    </lineage>
</organism>
<evidence type="ECO:0000313" key="3">
    <source>
        <dbReference type="Proteomes" id="UP000591131"/>
    </source>
</evidence>
<comment type="caution">
    <text evidence="2">The sequence shown here is derived from an EMBL/GenBank/DDBJ whole genome shotgun (WGS) entry which is preliminary data.</text>
</comment>
<dbReference type="EMBL" id="JAAPAO010000185">
    <property type="protein sequence ID" value="KAF4668723.1"/>
    <property type="molecule type" value="Genomic_DNA"/>
</dbReference>
<protein>
    <submittedName>
        <fullName evidence="2">Uncharacterized protein</fullName>
    </submittedName>
</protein>
<dbReference type="Proteomes" id="UP000591131">
    <property type="component" value="Unassembled WGS sequence"/>
</dbReference>
<gene>
    <name evidence="2" type="ORF">FOL47_002898</name>
</gene>
<name>A0A7J6MAT5_PERCH</name>
<reference evidence="2 3" key="1">
    <citation type="submission" date="2020-04" db="EMBL/GenBank/DDBJ databases">
        <title>Perkinsus chesapeaki whole genome sequence.</title>
        <authorList>
            <person name="Bogema D.R."/>
        </authorList>
    </citation>
    <scope>NUCLEOTIDE SEQUENCE [LARGE SCALE GENOMIC DNA]</scope>
    <source>
        <strain evidence="2">ATCC PRA-425</strain>
    </source>
</reference>
<feature type="region of interest" description="Disordered" evidence="1">
    <location>
        <begin position="27"/>
        <end position="51"/>
    </location>
</feature>
<dbReference type="OrthoDB" id="365638at2759"/>
<feature type="compositionally biased region" description="Gly residues" evidence="1">
    <location>
        <begin position="33"/>
        <end position="45"/>
    </location>
</feature>
<sequence length="427" mass="47198">MLLATPRARLLPLARLRAFSGEAAKYDPAPFGPQGGEGPAGGGRSGASWENDPRFQAHKKLDQGRMPPKDWKLGPYAANKFFVSPSKGSTDIDDEEDNRDPSGFTMNVLIVLAFIYSVSCLTPGESFYSRRRRLIRERIRQEYDLPVGWDDDIEGEEAPLTPSGWGTVDLVTSNTVGQKDEDEKSSSAVFLKPQVLSPGDSFYLTTMSLDTAFLQLSFTLPGRYTLPTVNSLPALKATASQKAWLASQHQRRSYQGSSPNFDRLQWEVEAFLGPYCKQVTDEGVRMITDEKGFPALVRICTQHPSDTSWWWKDKCPECRSVYNSRIAALNPVSSDSRTIVGNLKSAAPGSIEKQLSLPSLAAPGATDKAGRALREARVRALQKYPYNVARKGTDTNPTSFTGRVLSIRNNGLQFLGRQFTKPAVAWH</sequence>
<evidence type="ECO:0000256" key="1">
    <source>
        <dbReference type="SAM" id="MobiDB-lite"/>
    </source>
</evidence>
<dbReference type="AlphaFoldDB" id="A0A7J6MAT5"/>
<proteinExistence type="predicted"/>
<accession>A0A7J6MAT5</accession>
<evidence type="ECO:0000313" key="2">
    <source>
        <dbReference type="EMBL" id="KAF4668723.1"/>
    </source>
</evidence>